<dbReference type="OMA" id="VTAIMDN"/>
<accession>A0A671WZ35</accession>
<dbReference type="AlphaFoldDB" id="A0A671WZ35"/>
<protein>
    <submittedName>
        <fullName evidence="2">Uncharacterized LOC115583825</fullName>
    </submittedName>
</protein>
<feature type="compositionally biased region" description="Basic and acidic residues" evidence="1">
    <location>
        <begin position="474"/>
        <end position="487"/>
    </location>
</feature>
<reference evidence="2" key="2">
    <citation type="submission" date="2025-08" db="UniProtKB">
        <authorList>
            <consortium name="Ensembl"/>
        </authorList>
    </citation>
    <scope>IDENTIFICATION</scope>
</reference>
<feature type="compositionally biased region" description="Polar residues" evidence="1">
    <location>
        <begin position="65"/>
        <end position="79"/>
    </location>
</feature>
<feature type="region of interest" description="Disordered" evidence="1">
    <location>
        <begin position="42"/>
        <end position="114"/>
    </location>
</feature>
<dbReference type="PANTHER" id="PTHR22145:SF2">
    <property type="entry name" value="SI:CH211-266K22.6"/>
    <property type="match status" value="1"/>
</dbReference>
<feature type="compositionally biased region" description="Polar residues" evidence="1">
    <location>
        <begin position="531"/>
        <end position="540"/>
    </location>
</feature>
<evidence type="ECO:0000313" key="3">
    <source>
        <dbReference type="Proteomes" id="UP000472265"/>
    </source>
</evidence>
<dbReference type="RefSeq" id="XP_030276881.1">
    <property type="nucleotide sequence ID" value="XM_030421021.1"/>
</dbReference>
<dbReference type="OrthoDB" id="10027339at2759"/>
<evidence type="ECO:0000313" key="2">
    <source>
        <dbReference type="Ensembl" id="ENSSAUP00010043316.1"/>
    </source>
</evidence>
<organism evidence="2 3">
    <name type="scientific">Sparus aurata</name>
    <name type="common">Gilthead sea bream</name>
    <dbReference type="NCBI Taxonomy" id="8175"/>
    <lineage>
        <taxon>Eukaryota</taxon>
        <taxon>Metazoa</taxon>
        <taxon>Chordata</taxon>
        <taxon>Craniata</taxon>
        <taxon>Vertebrata</taxon>
        <taxon>Euteleostomi</taxon>
        <taxon>Actinopterygii</taxon>
        <taxon>Neopterygii</taxon>
        <taxon>Teleostei</taxon>
        <taxon>Neoteleostei</taxon>
        <taxon>Acanthomorphata</taxon>
        <taxon>Eupercaria</taxon>
        <taxon>Spariformes</taxon>
        <taxon>Sparidae</taxon>
        <taxon>Sparus</taxon>
    </lineage>
</organism>
<gene>
    <name evidence="2" type="primary">LOC115583825</name>
</gene>
<feature type="compositionally biased region" description="Polar residues" evidence="1">
    <location>
        <begin position="104"/>
        <end position="114"/>
    </location>
</feature>
<dbReference type="InterPro" id="IPR029266">
    <property type="entry name" value="FAM217"/>
</dbReference>
<sequence length="547" mass="60803">MKSPLGRLIGAFCVAGMGTILQGRMPQQRLERVSIRERDWKKTVSWSNSRPNVSSSKMGRRQAQKKSQQPECTLPSQESNNEKRLHQGWKHKPSTTSTKCSTTQHSAQGATESMSHALSKMELRVQLAAHHREQKHTGFRRSRHSSAFPCHCLTDSSPDLQDRLSPNPVVGNLSDHGECDSDTDLSVSEKLATSPSCRALPQLEQRPEVIEAEDCSACNQKPRGRCHGGFDHPDCLPPPFNSWSLSQLAVIYNMEGRGATRPRPVGPLERYLERLLQLEWHQIQTSQEENRKSDVASSCHRSPAAASSRLSSPKCILQCQRAFPLTFFSSLASHSALLSGCACTLCRTHYSTISPLCSRSTHSHTRQSRQSPTLERNGPTSLPRRSYSESRVHSSDRSYTSQTQGFSSHVRTDSHLRRMQALGNIRNPVKGANTKPHSTAAESHGDSSVGAGGESLEASGDMCDYRTRGCRMRSGSEQRRGGVERHQVASQKRRSGSECRRRGAERRKRAELKEWEIKPDAVTAIMDNLPGTKNSPTNRGKQVELVT</sequence>
<dbReference type="GeneID" id="115583825"/>
<reference evidence="2" key="3">
    <citation type="submission" date="2025-09" db="UniProtKB">
        <authorList>
            <consortium name="Ensembl"/>
        </authorList>
    </citation>
    <scope>IDENTIFICATION</scope>
</reference>
<dbReference type="Pfam" id="PF15344">
    <property type="entry name" value="FAM217"/>
    <property type="match status" value="1"/>
</dbReference>
<dbReference type="Ensembl" id="ENSSAUT00010045593.1">
    <property type="protein sequence ID" value="ENSSAUP00010043316.1"/>
    <property type="gene ID" value="ENSSAUG00010018199.1"/>
</dbReference>
<feature type="compositionally biased region" description="Polar residues" evidence="1">
    <location>
        <begin position="397"/>
        <end position="409"/>
    </location>
</feature>
<feature type="region of interest" description="Disordered" evidence="1">
    <location>
        <begin position="357"/>
        <end position="511"/>
    </location>
</feature>
<proteinExistence type="predicted"/>
<feature type="compositionally biased region" description="Basic and acidic residues" evidence="1">
    <location>
        <begin position="386"/>
        <end position="396"/>
    </location>
</feature>
<feature type="compositionally biased region" description="Low complexity" evidence="1">
    <location>
        <begin position="44"/>
        <end position="56"/>
    </location>
</feature>
<dbReference type="PANTHER" id="PTHR22145">
    <property type="entry name" value="SI:CH211-266K22.6"/>
    <property type="match status" value="1"/>
</dbReference>
<dbReference type="InParanoid" id="A0A671WZ35"/>
<dbReference type="Proteomes" id="UP000472265">
    <property type="component" value="Chromosome 6"/>
</dbReference>
<feature type="compositionally biased region" description="Low complexity" evidence="1">
    <location>
        <begin position="94"/>
        <end position="103"/>
    </location>
</feature>
<reference evidence="2" key="1">
    <citation type="submission" date="2021-04" db="EMBL/GenBank/DDBJ databases">
        <authorList>
            <consortium name="Wellcome Sanger Institute Data Sharing"/>
        </authorList>
    </citation>
    <scope>NUCLEOTIDE SEQUENCE [LARGE SCALE GENOMIC DNA]</scope>
</reference>
<dbReference type="GeneTree" id="ENSGT00940000154543"/>
<name>A0A671WZ35_SPAAU</name>
<keyword evidence="3" id="KW-1185">Reference proteome</keyword>
<feature type="region of interest" description="Disordered" evidence="1">
    <location>
        <begin position="526"/>
        <end position="547"/>
    </location>
</feature>
<evidence type="ECO:0000256" key="1">
    <source>
        <dbReference type="SAM" id="MobiDB-lite"/>
    </source>
</evidence>